<keyword evidence="8" id="KW-0061">Asparagine biosynthesis</keyword>
<dbReference type="PANTHER" id="PTHR43284">
    <property type="entry name" value="ASPARAGINE SYNTHETASE (GLUTAMINE-HYDROLYZING)"/>
    <property type="match status" value="1"/>
</dbReference>
<dbReference type="Pfam" id="PF13537">
    <property type="entry name" value="GATase_7"/>
    <property type="match status" value="1"/>
</dbReference>
<sequence>MCGFAGFFGGDIADRRGTAEKMGERIAHRGPDDSGIFDDGRAALSFRRLSIIDLDRGVQPMKSEDDRYVIVFNGEIYNFKELRAELERRGVSFSTSSDTEVILKSYMTYGKDAVPMLRGMFAFVIYDRQDGKLFGARDWFGIKPFYYTEVGGAFLFGSEIKSFLDYPGFEKKINRDALKMYLEFQYSPLPETIFSGVYRLMPGTMFFYDGENGLVTEKYFEPEYSPEKRSFENAVSLIDGTVVSSVAYHQIADVEVGSFLSGGVDSSYVASVVKPMKTYSVGFSMGGFDETSLAAGLSERLGMPNRIKEITADEFFDALPAVQYHSDEPHANLSAVPLYYLSALAAEDLKVVLSGEGADELFGGYDWYIQSPSAVRYKKLPSGLRKFLAATLGKIPQRHISRFFRAGAESVEDTYIGQAFIMNDEEADSLLTDKYRSEMSYRDVTAPYYAKVKGCDDLTKKLYLDMNLWLPGDILLKADRMTMAHSLELRVPYLDKEVWDVARTLTSAQKMKGRHTKRAFRAAAFRHIPEEWAKRKKAGFMVPFRVWIKEDRYCERVREVFSRGYASEFFDTGKLMKLLDDHKNGVCSNARKIYTVYSFLIWYGEYFVNPERA</sequence>
<accession>A0AAE3FHM8</accession>
<dbReference type="InterPro" id="IPR017932">
    <property type="entry name" value="GATase_2_dom"/>
</dbReference>
<dbReference type="GO" id="GO:0006529">
    <property type="term" value="P:asparagine biosynthetic process"/>
    <property type="evidence" value="ECO:0007669"/>
    <property type="project" value="UniProtKB-KW"/>
</dbReference>
<feature type="binding site" evidence="9">
    <location>
        <begin position="354"/>
        <end position="355"/>
    </location>
    <ligand>
        <name>ATP</name>
        <dbReference type="ChEBI" id="CHEBI:30616"/>
    </ligand>
</feature>
<dbReference type="InterPro" id="IPR001962">
    <property type="entry name" value="Asn_synthase"/>
</dbReference>
<evidence type="ECO:0000256" key="1">
    <source>
        <dbReference type="ARBA" id="ARBA00005187"/>
    </source>
</evidence>
<comment type="pathway">
    <text evidence="1">Amino-acid biosynthesis; L-asparagine biosynthesis; L-asparagine from L-aspartate (L-Gln route): step 1/1.</text>
</comment>
<keyword evidence="5 9" id="KW-0067">ATP-binding</keyword>
<dbReference type="Gene3D" id="3.40.50.620">
    <property type="entry name" value="HUPs"/>
    <property type="match status" value="2"/>
</dbReference>
<evidence type="ECO:0000256" key="9">
    <source>
        <dbReference type="PIRSR" id="PIRSR001589-2"/>
    </source>
</evidence>
<keyword evidence="8" id="KW-0028">Amino-acid biosynthesis</keyword>
<gene>
    <name evidence="12" type="primary">asnB</name>
    <name evidence="12" type="ORF">MR241_00215</name>
</gene>
<protein>
    <recommendedName>
        <fullName evidence="3">asparagine synthase (glutamine-hydrolyzing)</fullName>
        <ecNumber evidence="3">6.3.5.4</ecNumber>
    </recommendedName>
</protein>
<proteinExistence type="inferred from homology"/>
<evidence type="ECO:0000256" key="6">
    <source>
        <dbReference type="ARBA" id="ARBA00022962"/>
    </source>
</evidence>
<reference evidence="12 13" key="1">
    <citation type="submission" date="2022-03" db="EMBL/GenBank/DDBJ databases">
        <title>Metagenome-assembled genomes from swine fecal metagenomes.</title>
        <authorList>
            <person name="Holman D.B."/>
            <person name="Kommadath A."/>
        </authorList>
    </citation>
    <scope>NUCLEOTIDE SEQUENCE [LARGE SCALE GENOMIC DNA]</scope>
    <source>
        <strain evidence="12">SUG147</strain>
    </source>
</reference>
<dbReference type="NCBIfam" id="TIGR01536">
    <property type="entry name" value="asn_synth_AEB"/>
    <property type="match status" value="1"/>
</dbReference>
<evidence type="ECO:0000313" key="12">
    <source>
        <dbReference type="EMBL" id="MCI5754703.1"/>
    </source>
</evidence>
<evidence type="ECO:0000256" key="2">
    <source>
        <dbReference type="ARBA" id="ARBA00005752"/>
    </source>
</evidence>
<evidence type="ECO:0000256" key="4">
    <source>
        <dbReference type="ARBA" id="ARBA00022741"/>
    </source>
</evidence>
<evidence type="ECO:0000256" key="3">
    <source>
        <dbReference type="ARBA" id="ARBA00012737"/>
    </source>
</evidence>
<comment type="similarity">
    <text evidence="2">Belongs to the asparagine synthetase family.</text>
</comment>
<dbReference type="PROSITE" id="PS51278">
    <property type="entry name" value="GATASE_TYPE_2"/>
    <property type="match status" value="1"/>
</dbReference>
<feature type="active site" description="For GATase activity" evidence="8">
    <location>
        <position position="2"/>
    </location>
</feature>
<dbReference type="EC" id="6.3.5.4" evidence="3"/>
<dbReference type="InterPro" id="IPR029055">
    <property type="entry name" value="Ntn_hydrolases_N"/>
</dbReference>
<evidence type="ECO:0000256" key="8">
    <source>
        <dbReference type="PIRSR" id="PIRSR001589-1"/>
    </source>
</evidence>
<evidence type="ECO:0000256" key="7">
    <source>
        <dbReference type="ARBA" id="ARBA00048741"/>
    </source>
</evidence>
<dbReference type="GO" id="GO:0005524">
    <property type="term" value="F:ATP binding"/>
    <property type="evidence" value="ECO:0007669"/>
    <property type="project" value="UniProtKB-KW"/>
</dbReference>
<evidence type="ECO:0000256" key="10">
    <source>
        <dbReference type="PIRSR" id="PIRSR001589-3"/>
    </source>
</evidence>
<feature type="binding site" evidence="9">
    <location>
        <position position="98"/>
    </location>
    <ligand>
        <name>L-glutamine</name>
        <dbReference type="ChEBI" id="CHEBI:58359"/>
    </ligand>
</feature>
<dbReference type="GO" id="GO:0004066">
    <property type="term" value="F:asparagine synthase (glutamine-hydrolyzing) activity"/>
    <property type="evidence" value="ECO:0007669"/>
    <property type="project" value="UniProtKB-EC"/>
</dbReference>
<keyword evidence="12" id="KW-0436">Ligase</keyword>
<comment type="caution">
    <text evidence="12">The sequence shown here is derived from an EMBL/GenBank/DDBJ whole genome shotgun (WGS) entry which is preliminary data.</text>
</comment>
<dbReference type="PANTHER" id="PTHR43284:SF1">
    <property type="entry name" value="ASPARAGINE SYNTHETASE"/>
    <property type="match status" value="1"/>
</dbReference>
<dbReference type="AlphaFoldDB" id="A0AAE3FHM8"/>
<dbReference type="InterPro" id="IPR033738">
    <property type="entry name" value="AsnB_N"/>
</dbReference>
<evidence type="ECO:0000313" key="13">
    <source>
        <dbReference type="Proteomes" id="UP001139365"/>
    </source>
</evidence>
<dbReference type="SUPFAM" id="SSF52402">
    <property type="entry name" value="Adenine nucleotide alpha hydrolases-like"/>
    <property type="match status" value="1"/>
</dbReference>
<feature type="site" description="Important for beta-aspartyl-AMP intermediate formation" evidence="10">
    <location>
        <position position="356"/>
    </location>
</feature>
<name>A0AAE3FHM8_9BACT</name>
<dbReference type="Proteomes" id="UP001139365">
    <property type="component" value="Unassembled WGS sequence"/>
</dbReference>
<dbReference type="Pfam" id="PF00733">
    <property type="entry name" value="Asn_synthase"/>
    <property type="match status" value="1"/>
</dbReference>
<keyword evidence="6 8" id="KW-0315">Glutamine amidotransferase</keyword>
<dbReference type="InterPro" id="IPR014729">
    <property type="entry name" value="Rossmann-like_a/b/a_fold"/>
</dbReference>
<keyword evidence="4 9" id="KW-0547">Nucleotide-binding</keyword>
<comment type="catalytic activity">
    <reaction evidence="7">
        <text>L-aspartate + L-glutamine + ATP + H2O = L-asparagine + L-glutamate + AMP + diphosphate + H(+)</text>
        <dbReference type="Rhea" id="RHEA:12228"/>
        <dbReference type="ChEBI" id="CHEBI:15377"/>
        <dbReference type="ChEBI" id="CHEBI:15378"/>
        <dbReference type="ChEBI" id="CHEBI:29985"/>
        <dbReference type="ChEBI" id="CHEBI:29991"/>
        <dbReference type="ChEBI" id="CHEBI:30616"/>
        <dbReference type="ChEBI" id="CHEBI:33019"/>
        <dbReference type="ChEBI" id="CHEBI:58048"/>
        <dbReference type="ChEBI" id="CHEBI:58359"/>
        <dbReference type="ChEBI" id="CHEBI:456215"/>
        <dbReference type="EC" id="6.3.5.4"/>
    </reaction>
</comment>
<dbReference type="EMBL" id="JALEMU010000005">
    <property type="protein sequence ID" value="MCI5754703.1"/>
    <property type="molecule type" value="Genomic_DNA"/>
</dbReference>
<evidence type="ECO:0000256" key="5">
    <source>
        <dbReference type="ARBA" id="ARBA00022840"/>
    </source>
</evidence>
<evidence type="ECO:0000259" key="11">
    <source>
        <dbReference type="PROSITE" id="PS51278"/>
    </source>
</evidence>
<dbReference type="PIRSF" id="PIRSF001589">
    <property type="entry name" value="Asn_synthetase_glu-h"/>
    <property type="match status" value="1"/>
</dbReference>
<dbReference type="InterPro" id="IPR051786">
    <property type="entry name" value="ASN_synthetase/amidase"/>
</dbReference>
<dbReference type="SUPFAM" id="SSF56235">
    <property type="entry name" value="N-terminal nucleophile aminohydrolases (Ntn hydrolases)"/>
    <property type="match status" value="1"/>
</dbReference>
<feature type="binding site" evidence="9">
    <location>
        <position position="281"/>
    </location>
    <ligand>
        <name>ATP</name>
        <dbReference type="ChEBI" id="CHEBI:30616"/>
    </ligand>
</feature>
<dbReference type="CDD" id="cd01991">
    <property type="entry name" value="Asn_synthase_B_C"/>
    <property type="match status" value="1"/>
</dbReference>
<dbReference type="InterPro" id="IPR006426">
    <property type="entry name" value="Asn_synth_AEB"/>
</dbReference>
<feature type="domain" description="Glutamine amidotransferase type-2" evidence="11">
    <location>
        <begin position="2"/>
        <end position="211"/>
    </location>
</feature>
<dbReference type="GO" id="GO:0005829">
    <property type="term" value="C:cytosol"/>
    <property type="evidence" value="ECO:0007669"/>
    <property type="project" value="TreeGrafter"/>
</dbReference>
<dbReference type="Gene3D" id="3.60.20.10">
    <property type="entry name" value="Glutamine Phosphoribosylpyrophosphate, subunit 1, domain 1"/>
    <property type="match status" value="1"/>
</dbReference>
<organism evidence="12 13">
    <name type="scientific">Candidatus Colimorpha enterica</name>
    <dbReference type="NCBI Taxonomy" id="3083063"/>
    <lineage>
        <taxon>Bacteria</taxon>
        <taxon>Pseudomonadati</taxon>
        <taxon>Bacteroidota</taxon>
        <taxon>Bacteroidia</taxon>
        <taxon>Bacteroidales</taxon>
        <taxon>Candidatus Colimorpha</taxon>
    </lineage>
</organism>
<dbReference type="CDD" id="cd00712">
    <property type="entry name" value="AsnB"/>
    <property type="match status" value="1"/>
</dbReference>